<dbReference type="STRING" id="188872.SAMN03080602_04389"/>
<feature type="signal peptide" evidence="2">
    <location>
        <begin position="1"/>
        <end position="19"/>
    </location>
</feature>
<gene>
    <name evidence="3" type="ORF">SAMN03080602_04389</name>
</gene>
<feature type="chain" id="PRO_5013027681" description="Tissue inhibitor of metalloproteinase" evidence="2">
    <location>
        <begin position="20"/>
        <end position="169"/>
    </location>
</feature>
<evidence type="ECO:0000313" key="3">
    <source>
        <dbReference type="EMBL" id="SMG53511.1"/>
    </source>
</evidence>
<evidence type="ECO:0000313" key="4">
    <source>
        <dbReference type="Proteomes" id="UP000193420"/>
    </source>
</evidence>
<keyword evidence="4" id="KW-1185">Reference proteome</keyword>
<reference evidence="4" key="1">
    <citation type="submission" date="2017-04" db="EMBL/GenBank/DDBJ databases">
        <authorList>
            <person name="Varghese N."/>
            <person name="Submissions S."/>
        </authorList>
    </citation>
    <scope>NUCLEOTIDE SEQUENCE [LARGE SCALE GENOMIC DNA]</scope>
    <source>
        <strain evidence="4">DSM 19835</strain>
    </source>
</reference>
<feature type="region of interest" description="Disordered" evidence="1">
    <location>
        <begin position="118"/>
        <end position="144"/>
    </location>
</feature>
<accession>A0A1X7LI39</accession>
<organism evidence="3 4">
    <name type="scientific">Arenibacter troitsensis</name>
    <dbReference type="NCBI Taxonomy" id="188872"/>
    <lineage>
        <taxon>Bacteria</taxon>
        <taxon>Pseudomonadati</taxon>
        <taxon>Bacteroidota</taxon>
        <taxon>Flavobacteriia</taxon>
        <taxon>Flavobacteriales</taxon>
        <taxon>Flavobacteriaceae</taxon>
        <taxon>Arenibacter</taxon>
    </lineage>
</organism>
<dbReference type="Proteomes" id="UP000193420">
    <property type="component" value="Unassembled WGS sequence"/>
</dbReference>
<dbReference type="OrthoDB" id="827860at2"/>
<dbReference type="Gene3D" id="2.40.50.120">
    <property type="match status" value="1"/>
</dbReference>
<dbReference type="SUPFAM" id="SSF50242">
    <property type="entry name" value="TIMP-like"/>
    <property type="match status" value="1"/>
</dbReference>
<proteinExistence type="predicted"/>
<keyword evidence="2" id="KW-0732">Signal</keyword>
<sequence>MRTKVLIFLIALSATKIFACDCKNLGNLKVLQEIEFDNSECVFIGEVLEIDSDNNTFKVKVIESFKGNELGKTYNGIYDKFCGPIIDEKGKWLIYGNFNSKNQVEINYCGLTRSLSHPENNVSGSKPPEHLQPYKTESKSQSEKKRIEWILRAKSNLENEIIDLRHRTE</sequence>
<dbReference type="EMBL" id="FXAO01000018">
    <property type="protein sequence ID" value="SMG53511.1"/>
    <property type="molecule type" value="Genomic_DNA"/>
</dbReference>
<evidence type="ECO:0000256" key="2">
    <source>
        <dbReference type="SAM" id="SignalP"/>
    </source>
</evidence>
<evidence type="ECO:0000256" key="1">
    <source>
        <dbReference type="SAM" id="MobiDB-lite"/>
    </source>
</evidence>
<dbReference type="AlphaFoldDB" id="A0A1X7LI39"/>
<dbReference type="InterPro" id="IPR008993">
    <property type="entry name" value="TIMP-like_OB-fold"/>
</dbReference>
<protein>
    <recommendedName>
        <fullName evidence="5">Tissue inhibitor of metalloproteinase</fullName>
    </recommendedName>
</protein>
<name>A0A1X7LI39_9FLAO</name>
<dbReference type="RefSeq" id="WP_085501029.1">
    <property type="nucleotide sequence ID" value="NZ_FXAO01000018.1"/>
</dbReference>
<evidence type="ECO:0008006" key="5">
    <source>
        <dbReference type="Google" id="ProtNLM"/>
    </source>
</evidence>